<keyword evidence="2" id="KW-0472">Membrane</keyword>
<keyword evidence="2" id="KW-0812">Transmembrane</keyword>
<comment type="caution">
    <text evidence="4">The sequence shown here is derived from an EMBL/GenBank/DDBJ whole genome shotgun (WGS) entry which is preliminary data.</text>
</comment>
<proteinExistence type="predicted"/>
<dbReference type="CDD" id="cd03506">
    <property type="entry name" value="Delta6-FADS-like"/>
    <property type="match status" value="1"/>
</dbReference>
<dbReference type="Proteomes" id="UP001500466">
    <property type="component" value="Unassembled WGS sequence"/>
</dbReference>
<sequence length="350" mass="38212">MAPTALAAPAPPKTAEERRRGSDFAPLLADLKTAGLLDRRPLRYALSIGTGIALLVGTFAGVALLGDSWWQLALAVPAALFGVRAMFVGHDAGHRQIGRSHRTDRAMALLHGNLLMGMSSGWWIAKHNRHHANPNHLDKDPDVRAGVLVWDAGQAASRRGFAGWLTRHQARLFLPLLLLEGLNLKIGSIVDLRNRSRAERRVEGALIAANAGLYFGVLFSAMSPGKAIAFLLLQHALMGVHLGLVFAPNHKGMPMPGPGEKWDHLRRQVLTSRNVRGGRVTDWLMGGLNYQIEHHLVPNMPRFGLRRAQPIVRAYCARLGVPYLETGAVESYRQALSHMHGVGAGLRTSH</sequence>
<keyword evidence="2" id="KW-1133">Transmembrane helix</keyword>
<dbReference type="Pfam" id="PF00487">
    <property type="entry name" value="FA_desaturase"/>
    <property type="match status" value="1"/>
</dbReference>
<evidence type="ECO:0000313" key="5">
    <source>
        <dbReference type="Proteomes" id="UP001500466"/>
    </source>
</evidence>
<evidence type="ECO:0000256" key="1">
    <source>
        <dbReference type="SAM" id="MobiDB-lite"/>
    </source>
</evidence>
<feature type="transmembrane region" description="Helical" evidence="2">
    <location>
        <begin position="42"/>
        <end position="63"/>
    </location>
</feature>
<evidence type="ECO:0000313" key="4">
    <source>
        <dbReference type="EMBL" id="GAA4986219.1"/>
    </source>
</evidence>
<protein>
    <submittedName>
        <fullName evidence="4">Acyl-CoA desaturase</fullName>
    </submittedName>
</protein>
<gene>
    <name evidence="4" type="ORF">GCM10023205_65950</name>
</gene>
<feature type="transmembrane region" description="Helical" evidence="2">
    <location>
        <begin position="204"/>
        <end position="222"/>
    </location>
</feature>
<dbReference type="EMBL" id="BAABHS010000031">
    <property type="protein sequence ID" value="GAA4986219.1"/>
    <property type="molecule type" value="Genomic_DNA"/>
</dbReference>
<dbReference type="PIRSF" id="PIRSF015921">
    <property type="entry name" value="FA_sphinglp_des"/>
    <property type="match status" value="1"/>
</dbReference>
<evidence type="ECO:0000256" key="2">
    <source>
        <dbReference type="SAM" id="Phobius"/>
    </source>
</evidence>
<organism evidence="4 5">
    <name type="scientific">Yinghuangia aomiensis</name>
    <dbReference type="NCBI Taxonomy" id="676205"/>
    <lineage>
        <taxon>Bacteria</taxon>
        <taxon>Bacillati</taxon>
        <taxon>Actinomycetota</taxon>
        <taxon>Actinomycetes</taxon>
        <taxon>Kitasatosporales</taxon>
        <taxon>Streptomycetaceae</taxon>
        <taxon>Yinghuangia</taxon>
    </lineage>
</organism>
<reference evidence="5" key="1">
    <citation type="journal article" date="2019" name="Int. J. Syst. Evol. Microbiol.">
        <title>The Global Catalogue of Microorganisms (GCM) 10K type strain sequencing project: providing services to taxonomists for standard genome sequencing and annotation.</title>
        <authorList>
            <consortium name="The Broad Institute Genomics Platform"/>
            <consortium name="The Broad Institute Genome Sequencing Center for Infectious Disease"/>
            <person name="Wu L."/>
            <person name="Ma J."/>
        </authorList>
    </citation>
    <scope>NUCLEOTIDE SEQUENCE [LARGE SCALE GENOMIC DNA]</scope>
    <source>
        <strain evidence="5">JCM 17986</strain>
    </source>
</reference>
<dbReference type="RefSeq" id="WP_345679441.1">
    <property type="nucleotide sequence ID" value="NZ_BAABHS010000031.1"/>
</dbReference>
<keyword evidence="5" id="KW-1185">Reference proteome</keyword>
<feature type="domain" description="Fatty acid desaturase" evidence="3">
    <location>
        <begin position="68"/>
        <end position="325"/>
    </location>
</feature>
<dbReference type="InterPro" id="IPR012171">
    <property type="entry name" value="Fatty_acid_desaturase"/>
</dbReference>
<evidence type="ECO:0000259" key="3">
    <source>
        <dbReference type="Pfam" id="PF00487"/>
    </source>
</evidence>
<accession>A0ABP9I303</accession>
<name>A0ABP9I303_9ACTN</name>
<feature type="region of interest" description="Disordered" evidence="1">
    <location>
        <begin position="1"/>
        <end position="20"/>
    </location>
</feature>
<dbReference type="PANTHER" id="PTHR19353">
    <property type="entry name" value="FATTY ACID DESATURASE 2"/>
    <property type="match status" value="1"/>
</dbReference>
<dbReference type="InterPro" id="IPR005804">
    <property type="entry name" value="FA_desaturase_dom"/>
</dbReference>
<feature type="transmembrane region" description="Helical" evidence="2">
    <location>
        <begin position="69"/>
        <end position="87"/>
    </location>
</feature>
<dbReference type="PANTHER" id="PTHR19353:SF19">
    <property type="entry name" value="DELTA(5) FATTY ACID DESATURASE C-RELATED"/>
    <property type="match status" value="1"/>
</dbReference>